<evidence type="ECO:0000256" key="1">
    <source>
        <dbReference type="SAM" id="SignalP"/>
    </source>
</evidence>
<dbReference type="AlphaFoldDB" id="A0AAT9FLH5"/>
<proteinExistence type="predicted"/>
<feature type="signal peptide" evidence="1">
    <location>
        <begin position="1"/>
        <end position="23"/>
    </location>
</feature>
<keyword evidence="1" id="KW-0732">Signal</keyword>
<dbReference type="KEGG" id="osu:NT6N_18430"/>
<organism evidence="2">
    <name type="scientific">Oceaniferula spumae</name>
    <dbReference type="NCBI Taxonomy" id="2979115"/>
    <lineage>
        <taxon>Bacteria</taxon>
        <taxon>Pseudomonadati</taxon>
        <taxon>Verrucomicrobiota</taxon>
        <taxon>Verrucomicrobiia</taxon>
        <taxon>Verrucomicrobiales</taxon>
        <taxon>Verrucomicrobiaceae</taxon>
        <taxon>Oceaniferula</taxon>
    </lineage>
</organism>
<sequence>MIFSNRYLVLACLLIFSWLPAEADEAKLTDSRVWHGKNGKHFRGKFLGRDGETLRIQDTRGKIYNVPITSLSDDDRDWFKKAWDVQQEKENEIDALAKGGEVLIPKDFVLPSVAPIGFKRVPDESVTRRNIPPIDQSEYYDKDHNNFASSFVPFMLWWHTSKIVDVPSRRDDNERRIEWLYKTLNKCRFGQRHARNSYQSFFQEELKTTACFEVLDLRDALTVHAAHKTLDRFNPEFLSQFTKGANATILSVSVYKGSRHEWTPDLPLVECTPGGGVIFYMYGLKLSGKLEKLPAGKDRNAVQGYEIKILNMSDQPDWFQARDYSFKLEGKSGTGLVVVVPNVADTAPAETDK</sequence>
<name>A0AAT9FLH5_9BACT</name>
<gene>
    <name evidence="2" type="ORF">NT6N_18430</name>
</gene>
<feature type="chain" id="PRO_5043602535" description="SLA1 homology domain-containing protein" evidence="1">
    <location>
        <begin position="24"/>
        <end position="353"/>
    </location>
</feature>
<evidence type="ECO:0008006" key="3">
    <source>
        <dbReference type="Google" id="ProtNLM"/>
    </source>
</evidence>
<accession>A0AAT9FLH5</accession>
<protein>
    <recommendedName>
        <fullName evidence="3">SLA1 homology domain-containing protein</fullName>
    </recommendedName>
</protein>
<reference evidence="2" key="1">
    <citation type="submission" date="2024-07" db="EMBL/GenBank/DDBJ databases">
        <title>Complete genome sequence of Verrucomicrobiaceae bacterium NT6N.</title>
        <authorList>
            <person name="Huang C."/>
            <person name="Takami H."/>
            <person name="Hamasaki K."/>
        </authorList>
    </citation>
    <scope>NUCLEOTIDE SEQUENCE</scope>
    <source>
        <strain evidence="2">NT6N</strain>
    </source>
</reference>
<dbReference type="Gene3D" id="2.30.30.700">
    <property type="entry name" value="SLA1 homology domain 1"/>
    <property type="match status" value="1"/>
</dbReference>
<evidence type="ECO:0000313" key="2">
    <source>
        <dbReference type="EMBL" id="BDS06803.1"/>
    </source>
</evidence>
<dbReference type="EMBL" id="AP026866">
    <property type="protein sequence ID" value="BDS06803.1"/>
    <property type="molecule type" value="Genomic_DNA"/>
</dbReference>